<gene>
    <name evidence="8" type="primary">HAP2</name>
    <name evidence="8" type="ORF">MEQU1_000262</name>
</gene>
<keyword evidence="9" id="KW-1185">Reference proteome</keyword>
<dbReference type="GO" id="GO:0003700">
    <property type="term" value="F:DNA-binding transcription factor activity"/>
    <property type="evidence" value="ECO:0007669"/>
    <property type="project" value="UniProtKB-UniRule"/>
</dbReference>
<dbReference type="PROSITE" id="PS51152">
    <property type="entry name" value="NFYA_HAP2_2"/>
    <property type="match status" value="1"/>
</dbReference>
<feature type="compositionally biased region" description="Basic residues" evidence="7">
    <location>
        <begin position="428"/>
        <end position="438"/>
    </location>
</feature>
<evidence type="ECO:0000256" key="7">
    <source>
        <dbReference type="SAM" id="MobiDB-lite"/>
    </source>
</evidence>
<dbReference type="Gene3D" id="6.10.250.2430">
    <property type="match status" value="1"/>
</dbReference>
<comment type="similarity">
    <text evidence="6">Belongs to the NFYA/HAP2 subunit family.</text>
</comment>
<dbReference type="InterPro" id="IPR001289">
    <property type="entry name" value="NFYA"/>
</dbReference>
<evidence type="ECO:0000256" key="4">
    <source>
        <dbReference type="ARBA" id="ARBA00023163"/>
    </source>
</evidence>
<dbReference type="Pfam" id="PF02045">
    <property type="entry name" value="CBFB_NFYA"/>
    <property type="match status" value="1"/>
</dbReference>
<evidence type="ECO:0000256" key="2">
    <source>
        <dbReference type="ARBA" id="ARBA00023015"/>
    </source>
</evidence>
<evidence type="ECO:0000313" key="9">
    <source>
        <dbReference type="Proteomes" id="UP001214415"/>
    </source>
</evidence>
<keyword evidence="4 6" id="KW-0804">Transcription</keyword>
<reference evidence="8" key="1">
    <citation type="submission" date="2023-03" db="EMBL/GenBank/DDBJ databases">
        <title>Mating type loci evolution in Malassezia.</title>
        <authorList>
            <person name="Coelho M.A."/>
        </authorList>
    </citation>
    <scope>NUCLEOTIDE SEQUENCE</scope>
    <source>
        <strain evidence="8">CBS 12830</strain>
    </source>
</reference>
<name>A0AAF0IY06_9BASI</name>
<dbReference type="EMBL" id="CP119900">
    <property type="protein sequence ID" value="WFD21607.1"/>
    <property type="molecule type" value="Genomic_DNA"/>
</dbReference>
<dbReference type="Proteomes" id="UP001214415">
    <property type="component" value="Chromosome 1"/>
</dbReference>
<dbReference type="PANTHER" id="PTHR12632">
    <property type="entry name" value="TRANSCRIPTION FACTOR NF-Y ALPHA-RELATED"/>
    <property type="match status" value="1"/>
</dbReference>
<feature type="region of interest" description="Disordered" evidence="7">
    <location>
        <begin position="42"/>
        <end position="86"/>
    </location>
</feature>
<proteinExistence type="inferred from homology"/>
<evidence type="ECO:0000256" key="6">
    <source>
        <dbReference type="RuleBase" id="RU367155"/>
    </source>
</evidence>
<feature type="region of interest" description="Disordered" evidence="7">
    <location>
        <begin position="139"/>
        <end position="175"/>
    </location>
</feature>
<protein>
    <recommendedName>
        <fullName evidence="6">Transcriptional activator HAP2</fullName>
    </recommendedName>
</protein>
<feature type="compositionally biased region" description="Low complexity" evidence="7">
    <location>
        <begin position="482"/>
        <end position="506"/>
    </location>
</feature>
<evidence type="ECO:0000313" key="8">
    <source>
        <dbReference type="EMBL" id="WFD21607.1"/>
    </source>
</evidence>
<organism evidence="8 9">
    <name type="scientific">Malassezia equina</name>
    <dbReference type="NCBI Taxonomy" id="1381935"/>
    <lineage>
        <taxon>Eukaryota</taxon>
        <taxon>Fungi</taxon>
        <taxon>Dikarya</taxon>
        <taxon>Basidiomycota</taxon>
        <taxon>Ustilaginomycotina</taxon>
        <taxon>Malasseziomycetes</taxon>
        <taxon>Malasseziales</taxon>
        <taxon>Malasseziaceae</taxon>
        <taxon>Malassezia</taxon>
    </lineage>
</organism>
<feature type="compositionally biased region" description="Polar residues" evidence="7">
    <location>
        <begin position="76"/>
        <end position="85"/>
    </location>
</feature>
<accession>A0AAF0IY06</accession>
<keyword evidence="2 6" id="KW-0805">Transcription regulation</keyword>
<dbReference type="AlphaFoldDB" id="A0AAF0IY06"/>
<evidence type="ECO:0000256" key="1">
    <source>
        <dbReference type="ARBA" id="ARBA00004123"/>
    </source>
</evidence>
<feature type="compositionally biased region" description="Basic and acidic residues" evidence="7">
    <location>
        <begin position="446"/>
        <end position="468"/>
    </location>
</feature>
<keyword evidence="3 6" id="KW-0238">DNA-binding</keyword>
<evidence type="ECO:0000256" key="5">
    <source>
        <dbReference type="ARBA" id="ARBA00023242"/>
    </source>
</evidence>
<dbReference type="GO" id="GO:0003677">
    <property type="term" value="F:DNA binding"/>
    <property type="evidence" value="ECO:0007669"/>
    <property type="project" value="UniProtKB-KW"/>
</dbReference>
<comment type="subunit">
    <text evidence="6">Heterotrimer.</text>
</comment>
<evidence type="ECO:0000256" key="3">
    <source>
        <dbReference type="ARBA" id="ARBA00023125"/>
    </source>
</evidence>
<keyword evidence="5 6" id="KW-0539">Nucleus</keyword>
<comment type="subcellular location">
    <subcellularLocation>
        <location evidence="1 6">Nucleus</location>
    </subcellularLocation>
</comment>
<feature type="region of interest" description="Disordered" evidence="7">
    <location>
        <begin position="421"/>
        <end position="506"/>
    </location>
</feature>
<dbReference type="GO" id="GO:0005634">
    <property type="term" value="C:nucleus"/>
    <property type="evidence" value="ECO:0007669"/>
    <property type="project" value="UniProtKB-SubCell"/>
</dbReference>
<sequence length="506" mass="53350">MVGSMSEGPSGTPLGSTASLGSGFQLGPILGSGLGRQGESNAMYYAQPSGSPSQRTQGSDYSNSHLVPYLNHSAPHVSNESSDMNTAAPPPLDAFYIQQAPNSFTVPLDVPDVSSYGQAGAPLGSGGLPMRGAPNMPGWGVPSRQSPAAGTHEANPHDEADVLQQGGNGYPSSLGAGMPPMPGSARSFSANMYRPTDAAGRPMMMEDGARGARPLPKRRRTSPVPFEGVDGQSRFRGASGPTNRAPMLARGMPPRRDMDGGAHGDGLGELIPDAPDSGAPSGDLATWFLGPDGGPQRPHSFPMADPAAYYRSGLAQPPPGLRLDMPGLPPNQAHASMDAAPKGLPPLRSHAPNSDDEPLYVNAKQYQRILKRRMARARMEEKRRQMFLMAIKQREEEKTGGPANISEEWLSGLLALDEETKKPYLHESRHKHAMRRPRGPGGRFLTTEEIKKRDQELAAQKAKEEASRADTQGESAEAPTTDEASAPGGSAPSSHEAPPAADAGSS</sequence>
<comment type="function">
    <text evidence="6">Component of the sequence-specific heterotrimeric transcription factor (NF-Y) which specifically recognizes a 5'-CCAAT-3' box motif found in the promoters of its target genes.</text>
</comment>
<feature type="region of interest" description="Disordered" evidence="7">
    <location>
        <begin position="197"/>
        <end position="251"/>
    </location>
</feature>
<dbReference type="SMART" id="SM00521">
    <property type="entry name" value="CBF"/>
    <property type="match status" value="1"/>
</dbReference>
<feature type="compositionally biased region" description="Polar residues" evidence="7">
    <location>
        <begin position="48"/>
        <end position="65"/>
    </location>
</feature>